<evidence type="ECO:0000313" key="2">
    <source>
        <dbReference type="EMBL" id="KAK9943421.1"/>
    </source>
</evidence>
<dbReference type="EMBL" id="JBEDUW010000002">
    <property type="protein sequence ID" value="KAK9943421.1"/>
    <property type="molecule type" value="Genomic_DNA"/>
</dbReference>
<comment type="caution">
    <text evidence="2">The sequence shown here is derived from an EMBL/GenBank/DDBJ whole genome shotgun (WGS) entry which is preliminary data.</text>
</comment>
<dbReference type="AlphaFoldDB" id="A0AAW1Y4T5"/>
<accession>A0AAW1Y4T5</accession>
<organism evidence="2 3">
    <name type="scientific">Rubus argutus</name>
    <name type="common">Southern blackberry</name>
    <dbReference type="NCBI Taxonomy" id="59490"/>
    <lineage>
        <taxon>Eukaryota</taxon>
        <taxon>Viridiplantae</taxon>
        <taxon>Streptophyta</taxon>
        <taxon>Embryophyta</taxon>
        <taxon>Tracheophyta</taxon>
        <taxon>Spermatophyta</taxon>
        <taxon>Magnoliopsida</taxon>
        <taxon>eudicotyledons</taxon>
        <taxon>Gunneridae</taxon>
        <taxon>Pentapetalae</taxon>
        <taxon>rosids</taxon>
        <taxon>fabids</taxon>
        <taxon>Rosales</taxon>
        <taxon>Rosaceae</taxon>
        <taxon>Rosoideae</taxon>
        <taxon>Rosoideae incertae sedis</taxon>
        <taxon>Rubus</taxon>
    </lineage>
</organism>
<proteinExistence type="predicted"/>
<evidence type="ECO:0000256" key="1">
    <source>
        <dbReference type="SAM" id="MobiDB-lite"/>
    </source>
</evidence>
<protein>
    <submittedName>
        <fullName evidence="2">Uncharacterized protein</fullName>
    </submittedName>
</protein>
<keyword evidence="3" id="KW-1185">Reference proteome</keyword>
<gene>
    <name evidence="2" type="ORF">M0R45_009029</name>
</gene>
<feature type="compositionally biased region" description="Basic and acidic residues" evidence="1">
    <location>
        <begin position="130"/>
        <end position="142"/>
    </location>
</feature>
<feature type="region of interest" description="Disordered" evidence="1">
    <location>
        <begin position="111"/>
        <end position="142"/>
    </location>
</feature>
<dbReference type="Proteomes" id="UP001457282">
    <property type="component" value="Unassembled WGS sequence"/>
</dbReference>
<sequence length="182" mass="20291">MVVEQNWSRVMVTGDGGNGGRKAACEGADGLKGIGLMQYAAQTRLMQDAIDCFETEYKSSKKGWDLGAKPKWDEMVKMRTETTLPDGTRTMTDDEICAKVLGVKSGYIKGCGFGPRPPPSRSSQSSINEMSEKNKELEDKLEETQHLIETQQEKIAAQNEMIQGLQEQAKKFEEFMANFHSQ</sequence>
<evidence type="ECO:0000313" key="3">
    <source>
        <dbReference type="Proteomes" id="UP001457282"/>
    </source>
</evidence>
<name>A0AAW1Y4T5_RUBAR</name>
<reference evidence="2 3" key="1">
    <citation type="journal article" date="2023" name="G3 (Bethesda)">
        <title>A chromosome-length genome assembly and annotation of blackberry (Rubus argutus, cv. 'Hillquist').</title>
        <authorList>
            <person name="Bruna T."/>
            <person name="Aryal R."/>
            <person name="Dudchenko O."/>
            <person name="Sargent D.J."/>
            <person name="Mead D."/>
            <person name="Buti M."/>
            <person name="Cavallini A."/>
            <person name="Hytonen T."/>
            <person name="Andres J."/>
            <person name="Pham M."/>
            <person name="Weisz D."/>
            <person name="Mascagni F."/>
            <person name="Usai G."/>
            <person name="Natali L."/>
            <person name="Bassil N."/>
            <person name="Fernandez G.E."/>
            <person name="Lomsadze A."/>
            <person name="Armour M."/>
            <person name="Olukolu B."/>
            <person name="Poorten T."/>
            <person name="Britton C."/>
            <person name="Davik J."/>
            <person name="Ashrafi H."/>
            <person name="Aiden E.L."/>
            <person name="Borodovsky M."/>
            <person name="Worthington M."/>
        </authorList>
    </citation>
    <scope>NUCLEOTIDE SEQUENCE [LARGE SCALE GENOMIC DNA]</scope>
    <source>
        <strain evidence="2">PI 553951</strain>
    </source>
</reference>